<name>A0ABR2VPG6_9FUNG</name>
<proteinExistence type="predicted"/>
<reference evidence="2 3" key="1">
    <citation type="submission" date="2023-04" db="EMBL/GenBank/DDBJ databases">
        <title>Genome of Basidiobolus ranarum AG-B5.</title>
        <authorList>
            <person name="Stajich J.E."/>
            <person name="Carter-House D."/>
            <person name="Gryganskyi A."/>
        </authorList>
    </citation>
    <scope>NUCLEOTIDE SEQUENCE [LARGE SCALE GENOMIC DNA]</scope>
    <source>
        <strain evidence="2 3">AG-B5</strain>
    </source>
</reference>
<comment type="caution">
    <text evidence="2">The sequence shown here is derived from an EMBL/GenBank/DDBJ whole genome shotgun (WGS) entry which is preliminary data.</text>
</comment>
<gene>
    <name evidence="2" type="ORF">K7432_014562</name>
</gene>
<accession>A0ABR2VPG6</accession>
<feature type="compositionally biased region" description="Polar residues" evidence="1">
    <location>
        <begin position="57"/>
        <end position="76"/>
    </location>
</feature>
<evidence type="ECO:0000313" key="2">
    <source>
        <dbReference type="EMBL" id="KAK9687997.1"/>
    </source>
</evidence>
<feature type="compositionally biased region" description="Polar residues" evidence="1">
    <location>
        <begin position="1"/>
        <end position="15"/>
    </location>
</feature>
<dbReference type="EMBL" id="JASJQH010008565">
    <property type="protein sequence ID" value="KAK9687997.1"/>
    <property type="molecule type" value="Genomic_DNA"/>
</dbReference>
<sequence>MISSAVPSGRYSNRYGSAMQPEESTDYSQGQISSAQQTEIPLLKQVFTTVTRKHDNLSNANINGQGNSDLEYQSGPSFEVEGSSEKLDQEEVENLGSTRSSTIPPGLYDAPQDPDSVQHKQVMLCPIRISLIKPRQ</sequence>
<feature type="compositionally biased region" description="Polar residues" evidence="1">
    <location>
        <begin position="26"/>
        <end position="35"/>
    </location>
</feature>
<keyword evidence="3" id="KW-1185">Reference proteome</keyword>
<organism evidence="2 3">
    <name type="scientific">Basidiobolus ranarum</name>
    <dbReference type="NCBI Taxonomy" id="34480"/>
    <lineage>
        <taxon>Eukaryota</taxon>
        <taxon>Fungi</taxon>
        <taxon>Fungi incertae sedis</taxon>
        <taxon>Zoopagomycota</taxon>
        <taxon>Entomophthoromycotina</taxon>
        <taxon>Basidiobolomycetes</taxon>
        <taxon>Basidiobolales</taxon>
        <taxon>Basidiobolaceae</taxon>
        <taxon>Basidiobolus</taxon>
    </lineage>
</organism>
<dbReference type="Proteomes" id="UP001479436">
    <property type="component" value="Unassembled WGS sequence"/>
</dbReference>
<evidence type="ECO:0000256" key="1">
    <source>
        <dbReference type="SAM" id="MobiDB-lite"/>
    </source>
</evidence>
<feature type="region of interest" description="Disordered" evidence="1">
    <location>
        <begin position="1"/>
        <end position="35"/>
    </location>
</feature>
<feature type="region of interest" description="Disordered" evidence="1">
    <location>
        <begin position="57"/>
        <end position="115"/>
    </location>
</feature>
<protein>
    <submittedName>
        <fullName evidence="2">Uncharacterized protein</fullName>
    </submittedName>
</protein>
<evidence type="ECO:0000313" key="3">
    <source>
        <dbReference type="Proteomes" id="UP001479436"/>
    </source>
</evidence>